<organism evidence="1 2">
    <name type="scientific">Strongyloides venezuelensis</name>
    <name type="common">Threadworm</name>
    <dbReference type="NCBI Taxonomy" id="75913"/>
    <lineage>
        <taxon>Eukaryota</taxon>
        <taxon>Metazoa</taxon>
        <taxon>Ecdysozoa</taxon>
        <taxon>Nematoda</taxon>
        <taxon>Chromadorea</taxon>
        <taxon>Rhabditida</taxon>
        <taxon>Tylenchina</taxon>
        <taxon>Panagrolaimomorpha</taxon>
        <taxon>Strongyloidoidea</taxon>
        <taxon>Strongyloididae</taxon>
        <taxon>Strongyloides</taxon>
    </lineage>
</organism>
<evidence type="ECO:0000313" key="2">
    <source>
        <dbReference type="WBParaSite" id="SVE_1439100.1"/>
    </source>
</evidence>
<sequence length="122" mass="14480">MAKRIKYLRLAYNMYHYSCKLGQSVDSWQQLQRRYKVLSEAKHLLSLSLEEKHFNLKEDHSVTYSGHCFNTYKVTGEDIMKQLMLSEARLALMDIYQTNSLPPEDKYILEKELVNHNLFDMA</sequence>
<dbReference type="STRING" id="75913.A0A0K0FSX1"/>
<dbReference type="Proteomes" id="UP000035680">
    <property type="component" value="Unassembled WGS sequence"/>
</dbReference>
<protein>
    <submittedName>
        <fullName evidence="2">Transposase</fullName>
    </submittedName>
</protein>
<name>A0A0K0FSX1_STRVS</name>
<accession>A0A0K0FSX1</accession>
<proteinExistence type="predicted"/>
<reference evidence="1" key="1">
    <citation type="submission" date="2014-07" db="EMBL/GenBank/DDBJ databases">
        <authorList>
            <person name="Martin A.A"/>
            <person name="De Silva N."/>
        </authorList>
    </citation>
    <scope>NUCLEOTIDE SEQUENCE</scope>
</reference>
<dbReference type="WBParaSite" id="SVE_1439100.1">
    <property type="protein sequence ID" value="SVE_1439100.1"/>
    <property type="gene ID" value="SVE_1439100"/>
</dbReference>
<keyword evidence="1" id="KW-1185">Reference proteome</keyword>
<reference evidence="2" key="2">
    <citation type="submission" date="2015-08" db="UniProtKB">
        <authorList>
            <consortium name="WormBaseParasite"/>
        </authorList>
    </citation>
    <scope>IDENTIFICATION</scope>
</reference>
<evidence type="ECO:0000313" key="1">
    <source>
        <dbReference type="Proteomes" id="UP000035680"/>
    </source>
</evidence>
<dbReference type="AlphaFoldDB" id="A0A0K0FSX1"/>